<sequence>MPHTRSQGPPPKPPTDKSSFSSFSLKVSTPSSSSFAFSDSTPQSLPPSFDFTPRSSPHSSPPTSRPPSPPPYFQMANNQTVHQRSTAGYTANSPITLPQITNDKSWQIPSYIMTAINNSCQFHGRDDEDAPAHINRLTRLCNTFGIEGVNLDARYLQVFPFSLAGRAATWLDSQPAGTFTTWAGLRDAFLAKYFPPAKASRLRDQIHSFRMESDEPYHLAWERFQTLLSRCSQHGLSDWALVEKLYNGLTPECKARFDTSAGGHLMGKKSVADCNDLFESFAHADIDHCATSRTSIPITSTSSTARGVNQVGSDSNVASQLDYITKELLEIKKKVDRCEGQFGSGGSGSNTGGQFNSGGSNNQGSKNQDLGSGLDEIKAMLSQILVKDQSTLRTLEEHATYLKNNHSNFLDLQRQVGDIARQLQERPPAQFSGNTKPNPFGQLKEISTRSGRTLGEVVIPESVEVEDEEPVDEEIGMETPGKVQSRLNPASTAHTEEPQVEISEQKRPKQVVPSPVPDLSRAPYPSRLKNQTYSKEYGKFLEIFKQLRINLPFIEALQSMPKYAKFLKDLLKRKDKLGEVSNIPLSGGCSAVILNKVPEKLTDPGLFTIPCLFGSDTEYRALADLGASINLMPYSMYERLGLGELSPTRMSLSLADRSVKYPRGIVENLLVKVDKFVFPVDFVILDMEANERVPIILGRPFLRTAKAIIDVFDGKITLHVGEERVTFEVARSMEHPSGSDDHSSPCHSVYFIESFLSCVDHCFDYISGADLVEEVVSEIEEEEGEYVPEVLELSEVKSDSESTPVEKPTPLELKVLPSHLEYAFLGEGSDLPVIISSKLEEGEKGRLLEVLRENREAIAWRLSDIKGISPAYCTHRILMEDEYKPVVQPQRRLNPNMQEVVKKEVLKLLDAGVIYPISDSPWVSPTQVVPKKGGMTVIMNEKNELIPSRTVTGWRVCVDYRKLNDATRKDHFPLPFIDQMLERLAGQQFYCFLDGFSGYFQIPIAPEDQDKTTFICPYGTYAYRRMPFGLCNAPATFQRCMVAIFQDMLETSMEVFMDDFSVYGTSFDQCLLQLDRMLKRCIETNLLLNWEKCHFMVTEGIVLGHKVSREGIEVDRAKIDTISRLPPPTSVKSVRSFLGHAGFYRRFIKDFSKITRPMTRLLEKDVPFVFDEECIKAFDFLKEKLISAPILVSPNWSLPFELMCDASDYAVGAVLGQRIEKHFHPIYYASKTLNDAQENYTTTEKELLAVVFAFDKFRQYLVLSKTIVFTDHSALRFLFQKKDAKPCLIRWIILLSEFDIEIKDKKGAENVAADHLSRLEDPKREEIRKDAIGDKFPHESIDFVRAEFEGLPWFSDLANYLANGDIVKGMSHQQKKKFLRDARKYIWDDPYLFRIGSDRVLRRCVSKEEGLDILRHVHEGLTGGHHGPNVTAQKIFDTGFYWPSVIQDVVEFVSTCDRCQRTGNISSKDEMPQNPIQVLEIFDVWGIDFMGHFPSSSGNRYILVAIDYVSKWVEAQALPTNDARVVVRFLKKLFTRFGVPKAIISDRGTHFCNSVTEKALARYGVTHRLSTAYHPQTSGQVENENRGVKRILEKTVGKSRKDWSEKLDDALWAFRTTYKTPLGTTPFMIVYGKACHLPVELEHRALWALKTVNFDLTEAARRRFFQLHELEALRDTAYERSWSIKEKTKALHDRTLRRLKEFQVGDKVLLFNSRLKLIAGKLKCRWTGPYVVKEVFPYGTIELYDEVDGGSWKVNGHRLKHYLGGPIDTTEEEEIPLEDPPTVTD</sequence>
<name>A0ACB9FVI7_9ASTR</name>
<protein>
    <submittedName>
        <fullName evidence="1">Uncharacterized protein</fullName>
    </submittedName>
</protein>
<keyword evidence="2" id="KW-1185">Reference proteome</keyword>
<evidence type="ECO:0000313" key="1">
    <source>
        <dbReference type="EMBL" id="KAI3774813.1"/>
    </source>
</evidence>
<accession>A0ACB9FVI7</accession>
<dbReference type="Proteomes" id="UP001056120">
    <property type="component" value="Linkage Group LG16"/>
</dbReference>
<reference evidence="2" key="1">
    <citation type="journal article" date="2022" name="Mol. Ecol. Resour.">
        <title>The genomes of chicory, endive, great burdock and yacon provide insights into Asteraceae palaeo-polyploidization history and plant inulin production.</title>
        <authorList>
            <person name="Fan W."/>
            <person name="Wang S."/>
            <person name="Wang H."/>
            <person name="Wang A."/>
            <person name="Jiang F."/>
            <person name="Liu H."/>
            <person name="Zhao H."/>
            <person name="Xu D."/>
            <person name="Zhang Y."/>
        </authorList>
    </citation>
    <scope>NUCLEOTIDE SEQUENCE [LARGE SCALE GENOMIC DNA]</scope>
    <source>
        <strain evidence="2">cv. Yunnan</strain>
    </source>
</reference>
<organism evidence="1 2">
    <name type="scientific">Smallanthus sonchifolius</name>
    <dbReference type="NCBI Taxonomy" id="185202"/>
    <lineage>
        <taxon>Eukaryota</taxon>
        <taxon>Viridiplantae</taxon>
        <taxon>Streptophyta</taxon>
        <taxon>Embryophyta</taxon>
        <taxon>Tracheophyta</taxon>
        <taxon>Spermatophyta</taxon>
        <taxon>Magnoliopsida</taxon>
        <taxon>eudicotyledons</taxon>
        <taxon>Gunneridae</taxon>
        <taxon>Pentapetalae</taxon>
        <taxon>asterids</taxon>
        <taxon>campanulids</taxon>
        <taxon>Asterales</taxon>
        <taxon>Asteraceae</taxon>
        <taxon>Asteroideae</taxon>
        <taxon>Heliantheae alliance</taxon>
        <taxon>Millerieae</taxon>
        <taxon>Smallanthus</taxon>
    </lineage>
</organism>
<gene>
    <name evidence="1" type="ORF">L1987_49375</name>
</gene>
<reference evidence="1 2" key="2">
    <citation type="journal article" date="2022" name="Mol. Ecol. Resour.">
        <title>The genomes of chicory, endive, great burdock and yacon provide insights into Asteraceae paleo-polyploidization history and plant inulin production.</title>
        <authorList>
            <person name="Fan W."/>
            <person name="Wang S."/>
            <person name="Wang H."/>
            <person name="Wang A."/>
            <person name="Jiang F."/>
            <person name="Liu H."/>
            <person name="Zhao H."/>
            <person name="Xu D."/>
            <person name="Zhang Y."/>
        </authorList>
    </citation>
    <scope>NUCLEOTIDE SEQUENCE [LARGE SCALE GENOMIC DNA]</scope>
    <source>
        <strain evidence="2">cv. Yunnan</strain>
        <tissue evidence="1">Leaves</tissue>
    </source>
</reference>
<proteinExistence type="predicted"/>
<comment type="caution">
    <text evidence="1">The sequence shown here is derived from an EMBL/GenBank/DDBJ whole genome shotgun (WGS) entry which is preliminary data.</text>
</comment>
<dbReference type="EMBL" id="CM042033">
    <property type="protein sequence ID" value="KAI3774813.1"/>
    <property type="molecule type" value="Genomic_DNA"/>
</dbReference>
<evidence type="ECO:0000313" key="2">
    <source>
        <dbReference type="Proteomes" id="UP001056120"/>
    </source>
</evidence>